<accession>A0ABX7MZB0</accession>
<dbReference type="RefSeq" id="WP_206713499.1">
    <property type="nucleotide sequence ID" value="NZ_CP071091.1"/>
</dbReference>
<name>A0ABX7MZB0_9BACT</name>
<gene>
    <name evidence="1" type="ORF">JY572_25600</name>
</gene>
<dbReference type="EMBL" id="CP071091">
    <property type="protein sequence ID" value="QSQ11759.1"/>
    <property type="molecule type" value="Genomic_DNA"/>
</dbReference>
<sequence length="291" mass="30921">MSLLLLILVLVGACGVVFALIRSRPSEEAGASGGEEGVASEHLRLPELALRIHFAELSLDEEIELLRGNSRQLSEWMALLVADKAEEALRQATEVHATHPRSRVATCFLLRAHLAMRDNAGAAKVAQAYFEAMGSADCQSLLQTWHHLRAMNVLPGEETARDVLGLVVEANLPQEGGGPTIPTLLVALLDGGSMLHRGRRMVPEGPDTRPEVQAAAKALVEAAAKVERPAPSARPSAPVAGDKMRFTFLTPGGPSVMEVDIGEVAQNAFLPLSIPFLLASKLVVLKSSGSA</sequence>
<evidence type="ECO:0000313" key="1">
    <source>
        <dbReference type="EMBL" id="QSQ11759.1"/>
    </source>
</evidence>
<dbReference type="Proteomes" id="UP000663090">
    <property type="component" value="Chromosome"/>
</dbReference>
<proteinExistence type="predicted"/>
<reference evidence="1 2" key="1">
    <citation type="submission" date="2021-02" db="EMBL/GenBank/DDBJ databases">
        <title>De Novo genome assembly of isolated myxobacteria.</title>
        <authorList>
            <person name="Stevens D.C."/>
        </authorList>
    </citation>
    <scope>NUCLEOTIDE SEQUENCE [LARGE SCALE GENOMIC DNA]</scope>
    <source>
        <strain evidence="1 2">SCHIC003</strain>
    </source>
</reference>
<evidence type="ECO:0000313" key="2">
    <source>
        <dbReference type="Proteomes" id="UP000663090"/>
    </source>
</evidence>
<evidence type="ECO:0008006" key="3">
    <source>
        <dbReference type="Google" id="ProtNLM"/>
    </source>
</evidence>
<keyword evidence="2" id="KW-1185">Reference proteome</keyword>
<protein>
    <recommendedName>
        <fullName evidence="3">Lipoprotein</fullName>
    </recommendedName>
</protein>
<organism evidence="1 2">
    <name type="scientific">Myxococcus landrumensis</name>
    <dbReference type="NCBI Taxonomy" id="2813577"/>
    <lineage>
        <taxon>Bacteria</taxon>
        <taxon>Pseudomonadati</taxon>
        <taxon>Myxococcota</taxon>
        <taxon>Myxococcia</taxon>
        <taxon>Myxococcales</taxon>
        <taxon>Cystobacterineae</taxon>
        <taxon>Myxococcaceae</taxon>
        <taxon>Myxococcus</taxon>
    </lineage>
</organism>